<organism evidence="4 5">
    <name type="scientific">Nisaea acidiphila</name>
    <dbReference type="NCBI Taxonomy" id="1862145"/>
    <lineage>
        <taxon>Bacteria</taxon>
        <taxon>Pseudomonadati</taxon>
        <taxon>Pseudomonadota</taxon>
        <taxon>Alphaproteobacteria</taxon>
        <taxon>Rhodospirillales</taxon>
        <taxon>Thalassobaculaceae</taxon>
        <taxon>Nisaea</taxon>
    </lineage>
</organism>
<accession>A0A9J7ANP8</accession>
<comment type="subcellular location">
    <subcellularLocation>
        <location evidence="1">Periplasm</location>
    </subcellularLocation>
</comment>
<dbReference type="Gene3D" id="3.40.190.10">
    <property type="entry name" value="Periplasmic binding protein-like II"/>
    <property type="match status" value="1"/>
</dbReference>
<dbReference type="KEGG" id="naci:NUH88_14205"/>
<comment type="similarity">
    <text evidence="2">Belongs to the bacterial solute-binding protein 5 family.</text>
</comment>
<dbReference type="GO" id="GO:0015833">
    <property type="term" value="P:peptide transport"/>
    <property type="evidence" value="ECO:0007669"/>
    <property type="project" value="TreeGrafter"/>
</dbReference>
<dbReference type="AlphaFoldDB" id="A0A9J7ANP8"/>
<dbReference type="EMBL" id="CP102480">
    <property type="protein sequence ID" value="UUX48562.1"/>
    <property type="molecule type" value="Genomic_DNA"/>
</dbReference>
<dbReference type="GO" id="GO:1904680">
    <property type="term" value="F:peptide transmembrane transporter activity"/>
    <property type="evidence" value="ECO:0007669"/>
    <property type="project" value="TreeGrafter"/>
</dbReference>
<evidence type="ECO:0000259" key="3">
    <source>
        <dbReference type="Pfam" id="PF00496"/>
    </source>
</evidence>
<reference evidence="4" key="1">
    <citation type="submission" date="2022-08" db="EMBL/GenBank/DDBJ databases">
        <title>Nisaea acidiphila sp. nov., isolated from a marine algal debris and emended description of the genus Nisaea Urios et al. 2008.</title>
        <authorList>
            <person name="Kwon K."/>
        </authorList>
    </citation>
    <scope>NUCLEOTIDE SEQUENCE</scope>
    <source>
        <strain evidence="4">MEBiC11861</strain>
    </source>
</reference>
<dbReference type="Gene3D" id="3.10.105.10">
    <property type="entry name" value="Dipeptide-binding Protein, Domain 3"/>
    <property type="match status" value="1"/>
</dbReference>
<protein>
    <submittedName>
        <fullName evidence="4">ABC transporter substrate-binding protein</fullName>
    </submittedName>
</protein>
<name>A0A9J7ANP8_9PROT</name>
<evidence type="ECO:0000313" key="4">
    <source>
        <dbReference type="EMBL" id="UUX48562.1"/>
    </source>
</evidence>
<evidence type="ECO:0000256" key="1">
    <source>
        <dbReference type="ARBA" id="ARBA00004418"/>
    </source>
</evidence>
<dbReference type="CDD" id="cd08500">
    <property type="entry name" value="PBP2_NikA_DppA_OppA_like_4"/>
    <property type="match status" value="1"/>
</dbReference>
<keyword evidence="5" id="KW-1185">Reference proteome</keyword>
<evidence type="ECO:0000256" key="2">
    <source>
        <dbReference type="ARBA" id="ARBA00005695"/>
    </source>
</evidence>
<dbReference type="SUPFAM" id="SSF53850">
    <property type="entry name" value="Periplasmic binding protein-like II"/>
    <property type="match status" value="1"/>
</dbReference>
<feature type="domain" description="Solute-binding protein family 5" evidence="3">
    <location>
        <begin position="102"/>
        <end position="501"/>
    </location>
</feature>
<dbReference type="PANTHER" id="PTHR30290">
    <property type="entry name" value="PERIPLASMIC BINDING COMPONENT OF ABC TRANSPORTER"/>
    <property type="match status" value="1"/>
</dbReference>
<sequence length="633" mass="70806">MKSFTWGAMAALLVATGVQNESRALEIVNPPILEPLVANGTLPPASERVPEHPRVMDFSAPGLRIGRHGGRIESLIRKEKDVKLLTVYGYARLVGFDSEFRLVADILESYEVEDGRVFTFRLRKGHRWSDGQPFTAEDFRFWWEDVATNEKLRPAGPPSTMLVDGKPPRFSVLDAETVRYEWDAPNPDFLARLAGASPLYIYAPAHYLKQFHEAYADPDVLPRKVEAAGYRTWAELFDAVDNLYFANDPDLPSLQPWVNGTRPPNTRFVARRNPYYHRVDPEGRQLPYADELILTVTAGGLIPVKTGAGESNLQSRGLSLKDYVFLREAEERSGYRTYLWTSALGSEVALFFNFNVSDPVWANVIRDVRFRRAMSLAVNRHEINQVLYFGLAKEGADTVSADSPLYRPELASAWSGFDPGQAEQLLDAAGLTRGADGLRRLPDGRPLTVIAETAGEQGAQVDTLLLVKDSWERIGVKLIIKPMQRELLRKRIASGESVLAVWTGLPNAVATRETSPKDLVPYSQYDFQWPSWGAYYESGGHMGTEPDLPEVRRLAELYKLWRAAGSDAARRAAWDEILSIRADQVYSIGTVSASGQPVVVGDGLVNVPKQAVYNWHPGAFFGVYAPDIFWFDR</sequence>
<gene>
    <name evidence="4" type="ORF">NUH88_14205</name>
</gene>
<dbReference type="Proteomes" id="UP001060336">
    <property type="component" value="Chromosome"/>
</dbReference>
<proteinExistence type="inferred from homology"/>
<evidence type="ECO:0000313" key="5">
    <source>
        <dbReference type="Proteomes" id="UP001060336"/>
    </source>
</evidence>
<dbReference type="InterPro" id="IPR039424">
    <property type="entry name" value="SBP_5"/>
</dbReference>
<dbReference type="PANTHER" id="PTHR30290:SF62">
    <property type="entry name" value="OLIGOPEPTIDE ABC TRANSPORTER, PERIPLASMIC OLIGOPEPTIDE-BINDING PROTEIN"/>
    <property type="match status" value="1"/>
</dbReference>
<dbReference type="InterPro" id="IPR000914">
    <property type="entry name" value="SBP_5_dom"/>
</dbReference>
<dbReference type="Pfam" id="PF00496">
    <property type="entry name" value="SBP_bac_5"/>
    <property type="match status" value="1"/>
</dbReference>
<dbReference type="RefSeq" id="WP_257767069.1">
    <property type="nucleotide sequence ID" value="NZ_CP102480.1"/>
</dbReference>